<evidence type="ECO:0000313" key="1">
    <source>
        <dbReference type="EMBL" id="QJA79008.1"/>
    </source>
</evidence>
<dbReference type="AlphaFoldDB" id="A0A6M3KBS8"/>
<name>A0A6M3KBS8_9ZZZZ</name>
<proteinExistence type="predicted"/>
<sequence>MIRQQRRSELRKLEKEYNRIVTNKQFQRVLHSRDFENMKSEELGLLKNKEHTNRQLQTEFTFGYVLLARVKELENKISKLKNYST</sequence>
<protein>
    <submittedName>
        <fullName evidence="1">Uncharacterized protein</fullName>
    </submittedName>
</protein>
<reference evidence="1" key="1">
    <citation type="submission" date="2020-03" db="EMBL/GenBank/DDBJ databases">
        <title>The deep terrestrial virosphere.</title>
        <authorList>
            <person name="Holmfeldt K."/>
            <person name="Nilsson E."/>
            <person name="Simone D."/>
            <person name="Lopez-Fernandez M."/>
            <person name="Wu X."/>
            <person name="de Brujin I."/>
            <person name="Lundin D."/>
            <person name="Andersson A."/>
            <person name="Bertilsson S."/>
            <person name="Dopson M."/>
        </authorList>
    </citation>
    <scope>NUCLEOTIDE SEQUENCE</scope>
    <source>
        <strain evidence="1">MM415A00955</strain>
    </source>
</reference>
<accession>A0A6M3KBS8</accession>
<organism evidence="1">
    <name type="scientific">viral metagenome</name>
    <dbReference type="NCBI Taxonomy" id="1070528"/>
    <lineage>
        <taxon>unclassified sequences</taxon>
        <taxon>metagenomes</taxon>
        <taxon>organismal metagenomes</taxon>
    </lineage>
</organism>
<dbReference type="EMBL" id="MT142363">
    <property type="protein sequence ID" value="QJA79008.1"/>
    <property type="molecule type" value="Genomic_DNA"/>
</dbReference>
<gene>
    <name evidence="1" type="ORF">MM415A00955_0007</name>
</gene>